<evidence type="ECO:0000256" key="1">
    <source>
        <dbReference type="ARBA" id="ARBA00022679"/>
    </source>
</evidence>
<dbReference type="InterPro" id="IPR017907">
    <property type="entry name" value="Znf_RING_CS"/>
</dbReference>
<keyword evidence="4 7" id="KW-0863">Zinc-finger</keyword>
<evidence type="ECO:0000313" key="10">
    <source>
        <dbReference type="EMBL" id="KAF7370313.1"/>
    </source>
</evidence>
<evidence type="ECO:0000259" key="9">
    <source>
        <dbReference type="PROSITE" id="PS51873"/>
    </source>
</evidence>
<dbReference type="GO" id="GO:0004842">
    <property type="term" value="F:ubiquitin-protein transferase activity"/>
    <property type="evidence" value="ECO:0007669"/>
    <property type="project" value="InterPro"/>
</dbReference>
<dbReference type="EMBL" id="JACAZH010000004">
    <property type="protein sequence ID" value="KAF7370313.1"/>
    <property type="molecule type" value="Genomic_DNA"/>
</dbReference>
<keyword evidence="1" id="KW-0808">Transferase</keyword>
<feature type="domain" description="RING-type" evidence="9">
    <location>
        <begin position="140"/>
        <end position="303"/>
    </location>
</feature>
<dbReference type="InterPro" id="IPR044066">
    <property type="entry name" value="TRIAD_supradom"/>
</dbReference>
<proteinExistence type="predicted"/>
<dbReference type="InterPro" id="IPR001841">
    <property type="entry name" value="Znf_RING"/>
</dbReference>
<protein>
    <submittedName>
        <fullName evidence="10">RING-type domain-containing protein</fullName>
    </submittedName>
</protein>
<keyword evidence="2" id="KW-0479">Metal-binding</keyword>
<dbReference type="InterPro" id="IPR031127">
    <property type="entry name" value="E3_UB_ligase_RBR"/>
</dbReference>
<name>A0A8H6Z159_9AGAR</name>
<dbReference type="PANTHER" id="PTHR11685">
    <property type="entry name" value="RBR FAMILY RING FINGER AND IBR DOMAIN-CONTAINING"/>
    <property type="match status" value="1"/>
</dbReference>
<dbReference type="SUPFAM" id="SSF57850">
    <property type="entry name" value="RING/U-box"/>
    <property type="match status" value="1"/>
</dbReference>
<keyword evidence="3" id="KW-0677">Repeat</keyword>
<dbReference type="GO" id="GO:0016567">
    <property type="term" value="P:protein ubiquitination"/>
    <property type="evidence" value="ECO:0007669"/>
    <property type="project" value="InterPro"/>
</dbReference>
<comment type="caution">
    <text evidence="10">The sequence shown here is derived from an EMBL/GenBank/DDBJ whole genome shotgun (WGS) entry which is preliminary data.</text>
</comment>
<dbReference type="OrthoDB" id="1431934at2759"/>
<evidence type="ECO:0000256" key="3">
    <source>
        <dbReference type="ARBA" id="ARBA00022737"/>
    </source>
</evidence>
<dbReference type="Proteomes" id="UP000623467">
    <property type="component" value="Unassembled WGS sequence"/>
</dbReference>
<keyword evidence="11" id="KW-1185">Reference proteome</keyword>
<evidence type="ECO:0000256" key="4">
    <source>
        <dbReference type="ARBA" id="ARBA00022771"/>
    </source>
</evidence>
<keyword evidence="6" id="KW-0862">Zinc</keyword>
<organism evidence="10 11">
    <name type="scientific">Mycena sanguinolenta</name>
    <dbReference type="NCBI Taxonomy" id="230812"/>
    <lineage>
        <taxon>Eukaryota</taxon>
        <taxon>Fungi</taxon>
        <taxon>Dikarya</taxon>
        <taxon>Basidiomycota</taxon>
        <taxon>Agaricomycotina</taxon>
        <taxon>Agaricomycetes</taxon>
        <taxon>Agaricomycetidae</taxon>
        <taxon>Agaricales</taxon>
        <taxon>Marasmiineae</taxon>
        <taxon>Mycenaceae</taxon>
        <taxon>Mycena</taxon>
    </lineage>
</organism>
<evidence type="ECO:0000259" key="8">
    <source>
        <dbReference type="PROSITE" id="PS50089"/>
    </source>
</evidence>
<sequence length="303" mass="34571">MRSPAQLQMDWDREEWDNALEAQAIQHEFEQEDAQLVAQRAALQKEAQVPFDCGDCFDHAYLRASSGVSSHSSYAQAVTPPPKVSDVAVDDHAVAAQLQMDWDREERDSALKAQAMQYEFEQEDAQLVRQQVALQKQAQLLFDCGVCLDKWPEDYVCRIQDCTHAFCRDCMKGYVVSKLQDKLYPIFCPMCVTDQARVEPGVITDDLVQMLGLDDKNYHILQELQIASMSILLHCRQCKESVFVDRAEYEEAPVLVCPLPRCNYAWCKSCQQTISMKGPKHSCDGSSELEHLMKRRGWKHCPG</sequence>
<dbReference type="GO" id="GO:0008270">
    <property type="term" value="F:zinc ion binding"/>
    <property type="evidence" value="ECO:0007669"/>
    <property type="project" value="UniProtKB-KW"/>
</dbReference>
<evidence type="ECO:0000256" key="5">
    <source>
        <dbReference type="ARBA" id="ARBA00022786"/>
    </source>
</evidence>
<keyword evidence="5" id="KW-0833">Ubl conjugation pathway</keyword>
<feature type="domain" description="RING-type" evidence="8">
    <location>
        <begin position="144"/>
        <end position="191"/>
    </location>
</feature>
<evidence type="ECO:0000313" key="11">
    <source>
        <dbReference type="Proteomes" id="UP000623467"/>
    </source>
</evidence>
<dbReference type="Gene3D" id="3.30.40.10">
    <property type="entry name" value="Zinc/RING finger domain, C3HC4 (zinc finger)"/>
    <property type="match status" value="1"/>
</dbReference>
<dbReference type="PROSITE" id="PS50089">
    <property type="entry name" value="ZF_RING_2"/>
    <property type="match status" value="1"/>
</dbReference>
<gene>
    <name evidence="10" type="ORF">MSAN_00662700</name>
</gene>
<dbReference type="PROSITE" id="PS00518">
    <property type="entry name" value="ZF_RING_1"/>
    <property type="match status" value="1"/>
</dbReference>
<dbReference type="SMART" id="SM00184">
    <property type="entry name" value="RING"/>
    <property type="match status" value="1"/>
</dbReference>
<dbReference type="InterPro" id="IPR013083">
    <property type="entry name" value="Znf_RING/FYVE/PHD"/>
</dbReference>
<accession>A0A8H6Z159</accession>
<evidence type="ECO:0000256" key="7">
    <source>
        <dbReference type="PROSITE-ProRule" id="PRU00175"/>
    </source>
</evidence>
<reference evidence="10" key="1">
    <citation type="submission" date="2020-05" db="EMBL/GenBank/DDBJ databases">
        <title>Mycena genomes resolve the evolution of fungal bioluminescence.</title>
        <authorList>
            <person name="Tsai I.J."/>
        </authorList>
    </citation>
    <scope>NUCLEOTIDE SEQUENCE</scope>
    <source>
        <strain evidence="10">160909Yilan</strain>
    </source>
</reference>
<dbReference type="AlphaFoldDB" id="A0A8H6Z159"/>
<evidence type="ECO:0000256" key="6">
    <source>
        <dbReference type="ARBA" id="ARBA00022833"/>
    </source>
</evidence>
<dbReference type="PROSITE" id="PS51873">
    <property type="entry name" value="TRIAD"/>
    <property type="match status" value="1"/>
</dbReference>
<evidence type="ECO:0000256" key="2">
    <source>
        <dbReference type="ARBA" id="ARBA00022723"/>
    </source>
</evidence>